<feature type="domain" description="Glycoside hydrolase family 65 C-terminal" evidence="2">
    <location>
        <begin position="453"/>
        <end position="505"/>
    </location>
</feature>
<name>A0A7H8QMW7_TALRU</name>
<evidence type="ECO:0000256" key="1">
    <source>
        <dbReference type="SAM" id="SignalP"/>
    </source>
</evidence>
<dbReference type="InterPro" id="IPR054491">
    <property type="entry name" value="MGH1-like_GH"/>
</dbReference>
<reference evidence="6" key="1">
    <citation type="submission" date="2020-06" db="EMBL/GenBank/DDBJ databases">
        <title>A chromosome-scale genome assembly of Talaromyces rugulosus W13939.</title>
        <authorList>
            <person name="Wang B."/>
            <person name="Guo L."/>
            <person name="Ye K."/>
            <person name="Wang L."/>
        </authorList>
    </citation>
    <scope>NUCLEOTIDE SEQUENCE [LARGE SCALE GENOMIC DNA]</scope>
    <source>
        <strain evidence="6">W13939</strain>
    </source>
</reference>
<dbReference type="PROSITE" id="PS50231">
    <property type="entry name" value="RICIN_B_LECTIN"/>
    <property type="match status" value="1"/>
</dbReference>
<evidence type="ECO:0000259" key="2">
    <source>
        <dbReference type="Pfam" id="PF03633"/>
    </source>
</evidence>
<evidence type="ECO:0000259" key="4">
    <source>
        <dbReference type="Pfam" id="PF22422"/>
    </source>
</evidence>
<dbReference type="InterPro" id="IPR005194">
    <property type="entry name" value="Glyco_hydro_65_C"/>
</dbReference>
<proteinExistence type="predicted"/>
<dbReference type="Pfam" id="PF14200">
    <property type="entry name" value="RicinB_lectin_2"/>
    <property type="match status" value="2"/>
</dbReference>
<dbReference type="KEGG" id="trg:TRUGW13939_02310"/>
<dbReference type="GeneID" id="55989819"/>
<dbReference type="SUPFAM" id="SSF48208">
    <property type="entry name" value="Six-hairpin glycosidases"/>
    <property type="match status" value="1"/>
</dbReference>
<protein>
    <submittedName>
        <fullName evidence="5">Uncharacterized protein</fullName>
    </submittedName>
</protein>
<gene>
    <name evidence="5" type="ORF">TRUGW13939_02310</name>
</gene>
<dbReference type="SUPFAM" id="SSF50370">
    <property type="entry name" value="Ricin B-like lectins"/>
    <property type="match status" value="1"/>
</dbReference>
<dbReference type="GO" id="GO:0003824">
    <property type="term" value="F:catalytic activity"/>
    <property type="evidence" value="ECO:0007669"/>
    <property type="project" value="UniProtKB-ARBA"/>
</dbReference>
<evidence type="ECO:0000259" key="3">
    <source>
        <dbReference type="Pfam" id="PF14200"/>
    </source>
</evidence>
<sequence>MRAIGWQDIATLAALALSLQNVSGAGTSFLNHTELLADLENPEWFEQNIPFLDLPTNQSQIQDVYYYRWETYREHLVYTGAQYGYMTSEFLQPVSYGAPYGGVNAAAGHHINEGRWLRNLQYGQDVVNYWINGPGQLNKPTTSLDNPDTSDWAHEYSFWAASSVWRQYMVTGDKAFVVGQLDNLVKQYRGWDNHFNDTLGLYWQFPVWDATEYSAASYNSSDPYHGGAGFRPTINGYQYGDARAIAEIANLAGNSTLEDEYNGRADALQRAMQARLWDSELQHFMHMARDDNPTGVLLTSRELMGFIPWMFSMPQASDIVAFEQLTDLQGFAANYGPTTLERRSQLFMYQASSCCRWDGPSWPYETAQILTAVENVLNDYPPQQYISAADYITLLQNYAATQFKNGQPYVAEAHDPDADKWIYDSEDHSEDYNHSTFVDNVIAGLIGLRAQPNDTVIVNPLAPSSWDHFALENVAYHGHNVTIMWDSSGSSYNQGQGFKVYVDGQLRSNRTTIGLLTVNVGPVVPQTINPLVNIVANGQKFPLGTTPFASFTFQTDNVWNAVDGIIWRTEIPENTRWTSYSSPNGEDSFGVDFQRPQAVSDVRLYFYYDNIGVHLPASFDLQYWTGTTWTTIPNQQVDVSSSTSNTQTTITFPTVITSKLQVVAPNPGSGNGWGLSEFEVWAPAIFELQNNNSAKLMGVENESKSNNAAIQQYEDNGTTDHLWQFIRTTGGWYKIMNQNSGLLLSVQDMSTSDSAALQQYQDSGMEDQLWRVESQGSGLFLIRNKHSGLVVGVDGESMDNSANVVQFEDTGTKDHLWSILPAVPVSELNSTLN</sequence>
<accession>A0A7H8QMW7</accession>
<dbReference type="Gene3D" id="2.60.120.260">
    <property type="entry name" value="Galactose-binding domain-like"/>
    <property type="match status" value="1"/>
</dbReference>
<dbReference type="AlphaFoldDB" id="A0A7H8QMW7"/>
<keyword evidence="6" id="KW-1185">Reference proteome</keyword>
<evidence type="ECO:0000313" key="6">
    <source>
        <dbReference type="Proteomes" id="UP000509510"/>
    </source>
</evidence>
<dbReference type="InterPro" id="IPR035992">
    <property type="entry name" value="Ricin_B-like_lectins"/>
</dbReference>
<feature type="domain" description="Ricin B lectin" evidence="3">
    <location>
        <begin position="684"/>
        <end position="760"/>
    </location>
</feature>
<dbReference type="Gene3D" id="1.50.10.10">
    <property type="match status" value="1"/>
</dbReference>
<dbReference type="CDD" id="cd00161">
    <property type="entry name" value="beta-trefoil_Ricin-like"/>
    <property type="match status" value="1"/>
</dbReference>
<feature type="signal peptide" evidence="1">
    <location>
        <begin position="1"/>
        <end position="24"/>
    </location>
</feature>
<feature type="domain" description="Ricin B lectin" evidence="3">
    <location>
        <begin position="767"/>
        <end position="821"/>
    </location>
</feature>
<dbReference type="InterPro" id="IPR008928">
    <property type="entry name" value="6-hairpin_glycosidase_sf"/>
</dbReference>
<dbReference type="EMBL" id="CP055898">
    <property type="protein sequence ID" value="QKX55218.1"/>
    <property type="molecule type" value="Genomic_DNA"/>
</dbReference>
<dbReference type="InterPro" id="IPR000772">
    <property type="entry name" value="Ricin_B_lectin"/>
</dbReference>
<dbReference type="Proteomes" id="UP000509510">
    <property type="component" value="Chromosome I"/>
</dbReference>
<feature type="domain" description="Mannosylglycerate hydrolase MGH1-like glycoside hydrolase" evidence="4">
    <location>
        <begin position="101"/>
        <end position="435"/>
    </location>
</feature>
<dbReference type="Gene3D" id="2.80.10.50">
    <property type="match status" value="1"/>
</dbReference>
<evidence type="ECO:0000313" key="5">
    <source>
        <dbReference type="EMBL" id="QKX55218.1"/>
    </source>
</evidence>
<dbReference type="GO" id="GO:0005975">
    <property type="term" value="P:carbohydrate metabolic process"/>
    <property type="evidence" value="ECO:0007669"/>
    <property type="project" value="InterPro"/>
</dbReference>
<dbReference type="InterPro" id="IPR008979">
    <property type="entry name" value="Galactose-bd-like_sf"/>
</dbReference>
<keyword evidence="1" id="KW-0732">Signal</keyword>
<dbReference type="RefSeq" id="XP_035341397.1">
    <property type="nucleotide sequence ID" value="XM_035485504.1"/>
</dbReference>
<organism evidence="5 6">
    <name type="scientific">Talaromyces rugulosus</name>
    <name type="common">Penicillium rugulosum</name>
    <dbReference type="NCBI Taxonomy" id="121627"/>
    <lineage>
        <taxon>Eukaryota</taxon>
        <taxon>Fungi</taxon>
        <taxon>Dikarya</taxon>
        <taxon>Ascomycota</taxon>
        <taxon>Pezizomycotina</taxon>
        <taxon>Eurotiomycetes</taxon>
        <taxon>Eurotiomycetidae</taxon>
        <taxon>Eurotiales</taxon>
        <taxon>Trichocomaceae</taxon>
        <taxon>Talaromyces</taxon>
        <taxon>Talaromyces sect. Islandici</taxon>
    </lineage>
</organism>
<feature type="chain" id="PRO_5028968211" evidence="1">
    <location>
        <begin position="25"/>
        <end position="833"/>
    </location>
</feature>
<dbReference type="OrthoDB" id="5382128at2759"/>
<dbReference type="Pfam" id="PF03633">
    <property type="entry name" value="Glyco_hydro_65C"/>
    <property type="match status" value="1"/>
</dbReference>
<dbReference type="InterPro" id="IPR012341">
    <property type="entry name" value="6hp_glycosidase-like_sf"/>
</dbReference>
<dbReference type="Pfam" id="PF22633">
    <property type="entry name" value="F5_F8_type_C_2"/>
    <property type="match status" value="1"/>
</dbReference>
<dbReference type="SUPFAM" id="SSF49785">
    <property type="entry name" value="Galactose-binding domain-like"/>
    <property type="match status" value="1"/>
</dbReference>
<dbReference type="Pfam" id="PF22422">
    <property type="entry name" value="MGH1-like_GH"/>
    <property type="match status" value="1"/>
</dbReference>